<gene>
    <name evidence="1" type="ORF">METZ01_LOCUS426557</name>
</gene>
<evidence type="ECO:0008006" key="2">
    <source>
        <dbReference type="Google" id="ProtNLM"/>
    </source>
</evidence>
<accession>A0A382XRT5</accession>
<sequence>MLDSLISSKTRLKLLIRFFLNLAKSSHLRRLASDFNESTNSIRLELNNLSGAGYLIKKRVGNKVKYLANSKHPLFNIIIKLVRKHTGIENIISNILASIDNIKAIYLVGDYAKGVDSGTIKIYVKAKIKDKKYISEILEKTEKKINRKIVLVDKIDPFEEKLIIYEIK</sequence>
<protein>
    <recommendedName>
        <fullName evidence="2">HTH arsR-type domain-containing protein</fullName>
    </recommendedName>
</protein>
<name>A0A382XRT5_9ZZZZ</name>
<proteinExistence type="predicted"/>
<reference evidence="1" key="1">
    <citation type="submission" date="2018-05" db="EMBL/GenBank/DDBJ databases">
        <authorList>
            <person name="Lanie J.A."/>
            <person name="Ng W.-L."/>
            <person name="Kazmierczak K.M."/>
            <person name="Andrzejewski T.M."/>
            <person name="Davidsen T.M."/>
            <person name="Wayne K.J."/>
            <person name="Tettelin H."/>
            <person name="Glass J.I."/>
            <person name="Rusch D."/>
            <person name="Podicherti R."/>
            <person name="Tsui H.-C.T."/>
            <person name="Winkler M.E."/>
        </authorList>
    </citation>
    <scope>NUCLEOTIDE SEQUENCE</scope>
</reference>
<organism evidence="1">
    <name type="scientific">marine metagenome</name>
    <dbReference type="NCBI Taxonomy" id="408172"/>
    <lineage>
        <taxon>unclassified sequences</taxon>
        <taxon>metagenomes</taxon>
        <taxon>ecological metagenomes</taxon>
    </lineage>
</organism>
<dbReference type="AlphaFoldDB" id="A0A382XRT5"/>
<evidence type="ECO:0000313" key="1">
    <source>
        <dbReference type="EMBL" id="SVD73703.1"/>
    </source>
</evidence>
<dbReference type="EMBL" id="UINC01169919">
    <property type="protein sequence ID" value="SVD73703.1"/>
    <property type="molecule type" value="Genomic_DNA"/>
</dbReference>